<evidence type="ECO:0000313" key="2">
    <source>
        <dbReference type="Proteomes" id="UP000593564"/>
    </source>
</evidence>
<organism evidence="1 2">
    <name type="scientific">Camellia sinensis</name>
    <name type="common">Tea plant</name>
    <name type="synonym">Thea sinensis</name>
    <dbReference type="NCBI Taxonomy" id="4442"/>
    <lineage>
        <taxon>Eukaryota</taxon>
        <taxon>Viridiplantae</taxon>
        <taxon>Streptophyta</taxon>
        <taxon>Embryophyta</taxon>
        <taxon>Tracheophyta</taxon>
        <taxon>Spermatophyta</taxon>
        <taxon>Magnoliopsida</taxon>
        <taxon>eudicotyledons</taxon>
        <taxon>Gunneridae</taxon>
        <taxon>Pentapetalae</taxon>
        <taxon>asterids</taxon>
        <taxon>Ericales</taxon>
        <taxon>Theaceae</taxon>
        <taxon>Camellia</taxon>
    </lineage>
</organism>
<sequence>MLILPIFIQEMLCVNPARRILARRVLEHAYFKKKKKKKMVILDPIEEEEEDDP</sequence>
<keyword evidence="2" id="KW-1185">Reference proteome</keyword>
<reference evidence="2" key="1">
    <citation type="journal article" date="2020" name="Nat. Commun.">
        <title>Genome assembly of wild tea tree DASZ reveals pedigree and selection history of tea varieties.</title>
        <authorList>
            <person name="Zhang W."/>
            <person name="Zhang Y."/>
            <person name="Qiu H."/>
            <person name="Guo Y."/>
            <person name="Wan H."/>
            <person name="Zhang X."/>
            <person name="Scossa F."/>
            <person name="Alseekh S."/>
            <person name="Zhang Q."/>
            <person name="Wang P."/>
            <person name="Xu L."/>
            <person name="Schmidt M.H."/>
            <person name="Jia X."/>
            <person name="Li D."/>
            <person name="Zhu A."/>
            <person name="Guo F."/>
            <person name="Chen W."/>
            <person name="Ni D."/>
            <person name="Usadel B."/>
            <person name="Fernie A.R."/>
            <person name="Wen W."/>
        </authorList>
    </citation>
    <scope>NUCLEOTIDE SEQUENCE [LARGE SCALE GENOMIC DNA]</scope>
    <source>
        <strain evidence="2">cv. G240</strain>
    </source>
</reference>
<evidence type="ECO:0000313" key="1">
    <source>
        <dbReference type="EMBL" id="KAF5946100.1"/>
    </source>
</evidence>
<dbReference type="AlphaFoldDB" id="A0A7J7GZJ8"/>
<dbReference type="Proteomes" id="UP000593564">
    <property type="component" value="Unassembled WGS sequence"/>
</dbReference>
<reference evidence="1 2" key="2">
    <citation type="submission" date="2020-07" db="EMBL/GenBank/DDBJ databases">
        <title>Genome assembly of wild tea tree DASZ reveals pedigree and selection history of tea varieties.</title>
        <authorList>
            <person name="Zhang W."/>
        </authorList>
    </citation>
    <scope>NUCLEOTIDE SEQUENCE [LARGE SCALE GENOMIC DNA]</scope>
    <source>
        <strain evidence="2">cv. G240</strain>
        <tissue evidence="1">Leaf</tissue>
    </source>
</reference>
<name>A0A7J7GZJ8_CAMSI</name>
<gene>
    <name evidence="1" type="ORF">HYC85_016328</name>
</gene>
<comment type="caution">
    <text evidence="1">The sequence shown here is derived from an EMBL/GenBank/DDBJ whole genome shotgun (WGS) entry which is preliminary data.</text>
</comment>
<dbReference type="Gene3D" id="1.10.510.10">
    <property type="entry name" value="Transferase(Phosphotransferase) domain 1"/>
    <property type="match status" value="1"/>
</dbReference>
<evidence type="ECO:0008006" key="3">
    <source>
        <dbReference type="Google" id="ProtNLM"/>
    </source>
</evidence>
<protein>
    <recommendedName>
        <fullName evidence="3">Protein kinase domain-containing protein</fullName>
    </recommendedName>
</protein>
<dbReference type="EMBL" id="JACBKZ010000007">
    <property type="protein sequence ID" value="KAF5946100.1"/>
    <property type="molecule type" value="Genomic_DNA"/>
</dbReference>
<accession>A0A7J7GZJ8</accession>
<proteinExistence type="predicted"/>